<organism evidence="1 2">
    <name type="scientific">Xenorhabdus taiwanensis</name>
    <dbReference type="NCBI Taxonomy" id="3085177"/>
    <lineage>
        <taxon>Bacteria</taxon>
        <taxon>Pseudomonadati</taxon>
        <taxon>Pseudomonadota</taxon>
        <taxon>Gammaproteobacteria</taxon>
        <taxon>Enterobacterales</taxon>
        <taxon>Morganellaceae</taxon>
        <taxon>Xenorhabdus</taxon>
    </lineage>
</organism>
<name>A0ABN7C0Y0_9GAMM</name>
<evidence type="ECO:0000313" key="2">
    <source>
        <dbReference type="Proteomes" id="UP001529514"/>
    </source>
</evidence>
<protein>
    <submittedName>
        <fullName evidence="1">Uncharacterized protein</fullName>
    </submittedName>
</protein>
<dbReference type="EMBL" id="AP028978">
    <property type="protein sequence ID" value="BET96044.1"/>
    <property type="molecule type" value="Genomic_DNA"/>
</dbReference>
<evidence type="ECO:0000313" key="1">
    <source>
        <dbReference type="EMBL" id="BET96044.1"/>
    </source>
</evidence>
<dbReference type="RefSeq" id="WP_374052891.1">
    <property type="nucleotide sequence ID" value="NZ_AP028978.1"/>
</dbReference>
<gene>
    <name evidence="1" type="ORF">TCT1_09650</name>
</gene>
<accession>A0ABN7C0Y0</accession>
<keyword evidence="2" id="KW-1185">Reference proteome</keyword>
<sequence length="124" mass="14737">MKSSTIVVVFDQVSRADFFNRLEWPYLVKSWSKTIAWHQLSAHKVQLELDGLDEIDSLTITRRRRGDRIFIGARNRIGELIQSGLWEYEQESQLCVCYRRVYKPELVNLLRERLPDFICSTFLK</sequence>
<reference evidence="1 2" key="1">
    <citation type="submission" date="2023-10" db="EMBL/GenBank/DDBJ databases">
        <title>Xenorhabdus taiwanensis sp. nov., a symbiotic bacterium associated with the entomopathogenic nematode Steinernema taiwanensis.</title>
        <authorList>
            <person name="Tseng C.T."/>
            <person name="Shu H.Y."/>
            <person name="Chen M.H."/>
            <person name="Fang Y.J."/>
            <person name="Wu T.L."/>
            <person name="Lin Y.C."/>
            <person name="Huang C.J."/>
        </authorList>
    </citation>
    <scope>NUCLEOTIDE SEQUENCE [LARGE SCALE GENOMIC DNA]</scope>
    <source>
        <strain evidence="1 2">TCT-1</strain>
    </source>
</reference>
<dbReference type="Proteomes" id="UP001529514">
    <property type="component" value="Chromosome"/>
</dbReference>
<proteinExistence type="predicted"/>